<gene>
    <name evidence="5" type="ORF">CXT95_09890</name>
</gene>
<feature type="region of interest" description="Disordered" evidence="3">
    <location>
        <begin position="113"/>
        <end position="150"/>
    </location>
</feature>
<feature type="compositionally biased region" description="Basic and acidic residues" evidence="3">
    <location>
        <begin position="899"/>
        <end position="908"/>
    </location>
</feature>
<dbReference type="EMBL" id="PJLB01000011">
    <property type="protein sequence ID" value="PND00515.1"/>
    <property type="molecule type" value="Genomic_DNA"/>
</dbReference>
<dbReference type="PROSITE" id="PS50005">
    <property type="entry name" value="TPR"/>
    <property type="match status" value="3"/>
</dbReference>
<feature type="compositionally biased region" description="Basic and acidic residues" evidence="3">
    <location>
        <begin position="535"/>
        <end position="548"/>
    </location>
</feature>
<dbReference type="GO" id="GO:0006493">
    <property type="term" value="P:protein O-linked glycosylation"/>
    <property type="evidence" value="ECO:0007669"/>
    <property type="project" value="InterPro"/>
</dbReference>
<accession>A0AAX0WJ01</accession>
<feature type="coiled-coil region" evidence="2">
    <location>
        <begin position="191"/>
        <end position="412"/>
    </location>
</feature>
<feature type="region of interest" description="Disordered" evidence="3">
    <location>
        <begin position="799"/>
        <end position="818"/>
    </location>
</feature>
<dbReference type="PANTHER" id="PTHR44366:SF1">
    <property type="entry name" value="UDP-N-ACETYLGLUCOSAMINE--PEPTIDE N-ACETYLGLUCOSAMINYLTRANSFERASE 110 KDA SUBUNIT"/>
    <property type="match status" value="1"/>
</dbReference>
<feature type="compositionally biased region" description="Low complexity" evidence="3">
    <location>
        <begin position="113"/>
        <end position="123"/>
    </location>
</feature>
<organism evidence="5 6">
    <name type="scientific">Akkermansia muciniphila</name>
    <dbReference type="NCBI Taxonomy" id="239935"/>
    <lineage>
        <taxon>Bacteria</taxon>
        <taxon>Pseudomonadati</taxon>
        <taxon>Verrucomicrobiota</taxon>
        <taxon>Verrucomicrobiia</taxon>
        <taxon>Verrucomicrobiales</taxon>
        <taxon>Akkermansiaceae</taxon>
        <taxon>Akkermansia</taxon>
    </lineage>
</organism>
<dbReference type="InterPro" id="IPR011990">
    <property type="entry name" value="TPR-like_helical_dom_sf"/>
</dbReference>
<dbReference type="Gene3D" id="1.25.40.10">
    <property type="entry name" value="Tetratricopeptide repeat domain"/>
    <property type="match status" value="1"/>
</dbReference>
<dbReference type="Pfam" id="PF14559">
    <property type="entry name" value="TPR_19"/>
    <property type="match status" value="1"/>
</dbReference>
<feature type="compositionally biased region" description="Low complexity" evidence="3">
    <location>
        <begin position="877"/>
        <end position="898"/>
    </location>
</feature>
<protein>
    <recommendedName>
        <fullName evidence="7">Tetratricopeptide repeat protein</fullName>
    </recommendedName>
</protein>
<dbReference type="AlphaFoldDB" id="A0AAX0WJ01"/>
<evidence type="ECO:0000256" key="1">
    <source>
        <dbReference type="PROSITE-ProRule" id="PRU00339"/>
    </source>
</evidence>
<feature type="repeat" description="TPR" evidence="1">
    <location>
        <begin position="683"/>
        <end position="716"/>
    </location>
</feature>
<comment type="caution">
    <text evidence="5">The sequence shown here is derived from an EMBL/GenBank/DDBJ whole genome shotgun (WGS) entry which is preliminary data.</text>
</comment>
<dbReference type="PROSITE" id="PS50293">
    <property type="entry name" value="TPR_REGION"/>
    <property type="match status" value="1"/>
</dbReference>
<evidence type="ECO:0008006" key="7">
    <source>
        <dbReference type="Google" id="ProtNLM"/>
    </source>
</evidence>
<proteinExistence type="predicted"/>
<keyword evidence="1" id="KW-0802">TPR repeat</keyword>
<dbReference type="InterPro" id="IPR019734">
    <property type="entry name" value="TPR_rpt"/>
</dbReference>
<dbReference type="Pfam" id="PF13414">
    <property type="entry name" value="TPR_11"/>
    <property type="match status" value="1"/>
</dbReference>
<feature type="region of interest" description="Disordered" evidence="3">
    <location>
        <begin position="843"/>
        <end position="917"/>
    </location>
</feature>
<feature type="repeat" description="TPR" evidence="1">
    <location>
        <begin position="649"/>
        <end position="682"/>
    </location>
</feature>
<dbReference type="SUPFAM" id="SSF48452">
    <property type="entry name" value="TPR-like"/>
    <property type="match status" value="1"/>
</dbReference>
<evidence type="ECO:0000313" key="5">
    <source>
        <dbReference type="EMBL" id="PND00515.1"/>
    </source>
</evidence>
<name>A0AAX0WJ01_9BACT</name>
<keyword evidence="2" id="KW-0175">Coiled coil</keyword>
<evidence type="ECO:0000256" key="4">
    <source>
        <dbReference type="SAM" id="SignalP"/>
    </source>
</evidence>
<dbReference type="InterPro" id="IPR037919">
    <property type="entry name" value="OGT"/>
</dbReference>
<sequence>MMTPLPLGITLALSLTCGSMPLLAQGSYMPGPMPATAGTKQDPTDMYLEALRLVTQAAGLVEKRDYIGAIRLTQQAEDKFGRLAKSYPQWRPNLLQTRRQLNRENLDQWQKLAQQQAAASSSSGLELERPASVPKRPRPKPNIALPPGYKGVEFPTRPGESLINTIPSPSVSPGAAPEVVESNYERIRRLLDKTTMENNALIQALKRTRREQEEILAKLAVASAGESVYRDELLKVKKQMEDERKTSNKLIQTLTRRVEELEQNVTSLSQDKARYLAQIADLQLQLREYQDKLDKVTDEKNALQKDRDQLAALVELNSPDKTKNLLDRNLTLAAQLKDAQDKIAALETAKSDSEEQRKANLKALEEAREESADLKQKLIAIRDENIGYRKRITELNTKLINADVELSKLEANPEKSPLLLEENQLLRSTIAKQLRILSVQDQSRSLLISTYKRLHQENPDTAEIASLMDNEEAIKLTPAEKQIVNAIARDNNINVPLTDQQKEKINKLAQALSAERGKAAQLARDLELARSQMKTKADKSARNDKKQAEALARAQKALEQKNIQVEELTRQMEELKSRSAEQARLAAISAGTITPDQEKALNRSMEATVRRKLEAEALGQGAAEAFAKKRYAAAEQLYRTLLDFQPAHVPALVNLGTILLQRNKAEEAIKFLKKATELDASSSPAWFMMGVAQYRAGEDHHAIASLTETVRLDPANAPALLYLGNLETSAGNYEKAVSHFENALKIQPESPDAHFNLAWTYSRLGRTAQARKSYDAAIRCGGLPDSDLELAITGTTTLPRKKQAADQNPASAAKEDGPQLAAAISDPSAIPHDANEVPAHVAEDPNAQEKPSAGPKQVVVSHRPETEPVSLAAQMRETAPAAASAQPPAEAATAATETPKPEKQEPPRRKSRFRIGS</sequence>
<reference evidence="5 6" key="1">
    <citation type="journal article" date="2017" name="BMC Genomics">
        <title>Genome sequencing of 39 Akkermansia muciniphila isolates reveals its population structure, genomic and functional diverisity, and global distribution in mammalian gut microbiotas.</title>
        <authorList>
            <person name="Guo X."/>
            <person name="Li S."/>
            <person name="Zhang J."/>
            <person name="Wu F."/>
            <person name="Li X."/>
            <person name="Wu D."/>
            <person name="Zhang M."/>
            <person name="Ou Z."/>
            <person name="Jie Z."/>
            <person name="Yan Q."/>
            <person name="Li P."/>
            <person name="Yi J."/>
            <person name="Peng Y."/>
        </authorList>
    </citation>
    <scope>NUCLEOTIDE SEQUENCE [LARGE SCALE GENOMIC DNA]</scope>
    <source>
        <strain evidence="5 6">GP28</strain>
    </source>
</reference>
<evidence type="ECO:0000256" key="2">
    <source>
        <dbReference type="SAM" id="Coils"/>
    </source>
</evidence>
<feature type="region of interest" description="Disordered" evidence="3">
    <location>
        <begin position="532"/>
        <end position="553"/>
    </location>
</feature>
<evidence type="ECO:0000313" key="6">
    <source>
        <dbReference type="Proteomes" id="UP000236075"/>
    </source>
</evidence>
<dbReference type="PANTHER" id="PTHR44366">
    <property type="entry name" value="UDP-N-ACETYLGLUCOSAMINE--PEPTIDE N-ACETYLGLUCOSAMINYLTRANSFERASE 110 KDA SUBUNIT"/>
    <property type="match status" value="1"/>
</dbReference>
<feature type="signal peptide" evidence="4">
    <location>
        <begin position="1"/>
        <end position="24"/>
    </location>
</feature>
<evidence type="ECO:0000256" key="3">
    <source>
        <dbReference type="SAM" id="MobiDB-lite"/>
    </source>
</evidence>
<dbReference type="Proteomes" id="UP000236075">
    <property type="component" value="Unassembled WGS sequence"/>
</dbReference>
<dbReference type="GO" id="GO:0097363">
    <property type="term" value="F:protein O-acetylglucosaminyltransferase activity"/>
    <property type="evidence" value="ECO:0007669"/>
    <property type="project" value="TreeGrafter"/>
</dbReference>
<keyword evidence="4" id="KW-0732">Signal</keyword>
<dbReference type="RefSeq" id="WP_102741135.1">
    <property type="nucleotide sequence ID" value="NZ_PJLB01000011.1"/>
</dbReference>
<dbReference type="SMART" id="SM00028">
    <property type="entry name" value="TPR"/>
    <property type="match status" value="5"/>
</dbReference>
<feature type="chain" id="PRO_5043679211" description="Tetratricopeptide repeat protein" evidence="4">
    <location>
        <begin position="25"/>
        <end position="917"/>
    </location>
</feature>
<feature type="repeat" description="TPR" evidence="1">
    <location>
        <begin position="717"/>
        <end position="750"/>
    </location>
</feature>